<gene>
    <name evidence="6" type="ORF">AM380_20330</name>
</gene>
<dbReference type="SMART" id="SM00422">
    <property type="entry name" value="HTH_MERR"/>
    <property type="match status" value="1"/>
</dbReference>
<evidence type="ECO:0000313" key="7">
    <source>
        <dbReference type="Proteomes" id="UP000244682"/>
    </source>
</evidence>
<dbReference type="SUPFAM" id="SSF46955">
    <property type="entry name" value="Putative DNA-binding domain"/>
    <property type="match status" value="1"/>
</dbReference>
<dbReference type="CDD" id="cd01106">
    <property type="entry name" value="HTH_TipAL-Mta"/>
    <property type="match status" value="1"/>
</dbReference>
<keyword evidence="2" id="KW-0805">Transcription regulation</keyword>
<dbReference type="PRINTS" id="PR00040">
    <property type="entry name" value="HTHMERR"/>
</dbReference>
<keyword evidence="1" id="KW-0678">Repressor</keyword>
<dbReference type="InterPro" id="IPR009061">
    <property type="entry name" value="DNA-bd_dom_put_sf"/>
</dbReference>
<organism evidence="6 7">
    <name type="scientific">Morganella morganii</name>
    <name type="common">Proteus morganii</name>
    <dbReference type="NCBI Taxonomy" id="582"/>
    <lineage>
        <taxon>Bacteria</taxon>
        <taxon>Pseudomonadati</taxon>
        <taxon>Pseudomonadota</taxon>
        <taxon>Gammaproteobacteria</taxon>
        <taxon>Enterobacterales</taxon>
        <taxon>Morganellaceae</taxon>
        <taxon>Morganella</taxon>
    </lineage>
</organism>
<evidence type="ECO:0000313" key="6">
    <source>
        <dbReference type="EMBL" id="AWC95810.1"/>
    </source>
</evidence>
<keyword evidence="3" id="KW-0238">DNA-binding</keyword>
<dbReference type="InterPro" id="IPR012925">
    <property type="entry name" value="TipAS_dom"/>
</dbReference>
<keyword evidence="4" id="KW-0804">Transcription</keyword>
<protein>
    <submittedName>
        <fullName evidence="6">MerR family transcriptional regulator</fullName>
    </submittedName>
</protein>
<dbReference type="EMBL" id="CP028956">
    <property type="protein sequence ID" value="AWC95810.1"/>
    <property type="molecule type" value="Genomic_DNA"/>
</dbReference>
<feature type="domain" description="HTH merR-type" evidence="5">
    <location>
        <begin position="2"/>
        <end position="71"/>
    </location>
</feature>
<dbReference type="Pfam" id="PF13411">
    <property type="entry name" value="MerR_1"/>
    <property type="match status" value="1"/>
</dbReference>
<accession>A0AAU8ZQZ3</accession>
<evidence type="ECO:0000256" key="2">
    <source>
        <dbReference type="ARBA" id="ARBA00023015"/>
    </source>
</evidence>
<evidence type="ECO:0000259" key="5">
    <source>
        <dbReference type="PROSITE" id="PS50937"/>
    </source>
</evidence>
<dbReference type="Gene3D" id="1.10.1660.10">
    <property type="match status" value="1"/>
</dbReference>
<dbReference type="GO" id="GO:0003677">
    <property type="term" value="F:DNA binding"/>
    <property type="evidence" value="ECO:0007669"/>
    <property type="project" value="UniProtKB-KW"/>
</dbReference>
<dbReference type="SUPFAM" id="SSF89082">
    <property type="entry name" value="Antibiotic binding domain of TipA-like multidrug resistance regulators"/>
    <property type="match status" value="1"/>
</dbReference>
<evidence type="ECO:0000256" key="4">
    <source>
        <dbReference type="ARBA" id="ARBA00023163"/>
    </source>
</evidence>
<sequence>MLLQVGEIAEKTGLTVRTLHHYEEIGLLQPVSRTGAGYRLYNPDSIERLTRIQILRQIGVKLKDIGKILDGHGGDMANLLKERVSVLTAQMQEMAALRYRLDTLCQQMHAGETLSLNDCFSVLEMMSVYDKYFTHNELEQMPLYTGHTLKSAQWQERVAEVKSLTAKDVKPSSPQAQKVAARWMAALEQDTGGNPDFFCRLNKIHLSDNEFAASSGITEQMIEFVAESFSEYQLSLFKPHVTPQQFAFMQQHYFRAGAVWPDLIAGLYTAMKSGEDPASPAVRKLAQTWLVMFNSFTGGDPELQEIVRRIYREEPAISKGTWMTPEIGQYLFTAIQAGLQE</sequence>
<dbReference type="PANTHER" id="PTHR30204">
    <property type="entry name" value="REDOX-CYCLING DRUG-SENSING TRANSCRIPTIONAL ACTIVATOR SOXR"/>
    <property type="match status" value="1"/>
</dbReference>
<evidence type="ECO:0000256" key="3">
    <source>
        <dbReference type="ARBA" id="ARBA00023125"/>
    </source>
</evidence>
<dbReference type="InterPro" id="IPR000551">
    <property type="entry name" value="MerR-type_HTH_dom"/>
</dbReference>
<evidence type="ECO:0000256" key="1">
    <source>
        <dbReference type="ARBA" id="ARBA00022491"/>
    </source>
</evidence>
<proteinExistence type="predicted"/>
<dbReference type="RefSeq" id="WP_108657476.1">
    <property type="nucleotide sequence ID" value="NZ_CP028956.1"/>
</dbReference>
<dbReference type="AlphaFoldDB" id="A0AAU8ZQZ3"/>
<reference evidence="6 7" key="1">
    <citation type="submission" date="2018-04" db="EMBL/GenBank/DDBJ databases">
        <title>Whole genome sequencing of Morganella morganii AR_0133.</title>
        <authorList>
            <person name="Conlan S."/>
            <person name="Thomas P.J."/>
            <person name="Mullikin J."/>
            <person name="Frank K.M."/>
            <person name="Segre J.A."/>
        </authorList>
    </citation>
    <scope>NUCLEOTIDE SEQUENCE [LARGE SCALE GENOMIC DNA]</scope>
    <source>
        <strain evidence="6 7">AR_0133</strain>
    </source>
</reference>
<name>A0AAU8ZQZ3_MORMO</name>
<dbReference type="PROSITE" id="PS00552">
    <property type="entry name" value="HTH_MERR_1"/>
    <property type="match status" value="1"/>
</dbReference>
<dbReference type="InterPro" id="IPR047057">
    <property type="entry name" value="MerR_fam"/>
</dbReference>
<dbReference type="Pfam" id="PF07739">
    <property type="entry name" value="TipAS"/>
    <property type="match status" value="2"/>
</dbReference>
<dbReference type="InterPro" id="IPR036244">
    <property type="entry name" value="TipA-like_antibiotic-bd"/>
</dbReference>
<dbReference type="GO" id="GO:0003700">
    <property type="term" value="F:DNA-binding transcription factor activity"/>
    <property type="evidence" value="ECO:0007669"/>
    <property type="project" value="InterPro"/>
</dbReference>
<dbReference type="PANTHER" id="PTHR30204:SF69">
    <property type="entry name" value="MERR-FAMILY TRANSCRIPTIONAL REGULATOR"/>
    <property type="match status" value="1"/>
</dbReference>
<dbReference type="PROSITE" id="PS50937">
    <property type="entry name" value="HTH_MERR_2"/>
    <property type="match status" value="1"/>
</dbReference>
<dbReference type="Proteomes" id="UP000244682">
    <property type="component" value="Chromosome"/>
</dbReference>